<reference evidence="1" key="1">
    <citation type="submission" date="2020-08" db="EMBL/GenBank/DDBJ databases">
        <title>Genome public.</title>
        <authorList>
            <person name="Liu C."/>
            <person name="Sun Q."/>
        </authorList>
    </citation>
    <scope>NUCLEOTIDE SEQUENCE</scope>
    <source>
        <strain evidence="1">NSJ-33</strain>
    </source>
</reference>
<evidence type="ECO:0000313" key="1">
    <source>
        <dbReference type="EMBL" id="MBC8559672.1"/>
    </source>
</evidence>
<accession>A0A926E3Q0</accession>
<proteinExistence type="predicted"/>
<protein>
    <submittedName>
        <fullName evidence="1">Uncharacterized protein</fullName>
    </submittedName>
</protein>
<dbReference type="RefSeq" id="WP_249294571.1">
    <property type="nucleotide sequence ID" value="NZ_JACRSV010000001.1"/>
</dbReference>
<dbReference type="InterPro" id="IPR049254">
    <property type="entry name" value="Phage_tail_terminator"/>
</dbReference>
<sequence length="145" mass="16094">MLQELIKGAATAIARAFGPETAIYTEMVRQNLKRPCFFIEGGDLSEKRVVGNRYRRTTPLSVTYFPSEEKIPVKRNAEMAQVAEELFCVMETLALEDGSVMRGTSLRAQNAGEVLRFSGQYGGFVTKLPDENPVLMGDLTLREGV</sequence>
<dbReference type="Proteomes" id="UP000610760">
    <property type="component" value="Unassembled WGS sequence"/>
</dbReference>
<keyword evidence="2" id="KW-1185">Reference proteome</keyword>
<dbReference type="EMBL" id="JACRSV010000001">
    <property type="protein sequence ID" value="MBC8559672.1"/>
    <property type="molecule type" value="Genomic_DNA"/>
</dbReference>
<dbReference type="Pfam" id="PF20765">
    <property type="entry name" value="Phage_tail_terminator_8"/>
    <property type="match status" value="1"/>
</dbReference>
<comment type="caution">
    <text evidence="1">The sequence shown here is derived from an EMBL/GenBank/DDBJ whole genome shotgun (WGS) entry which is preliminary data.</text>
</comment>
<name>A0A926E3Q0_9FIRM</name>
<organism evidence="1 2">
    <name type="scientific">Fumia xinanensis</name>
    <dbReference type="NCBI Taxonomy" id="2763659"/>
    <lineage>
        <taxon>Bacteria</taxon>
        <taxon>Bacillati</taxon>
        <taxon>Bacillota</taxon>
        <taxon>Clostridia</taxon>
        <taxon>Eubacteriales</taxon>
        <taxon>Oscillospiraceae</taxon>
        <taxon>Fumia</taxon>
    </lineage>
</organism>
<evidence type="ECO:0000313" key="2">
    <source>
        <dbReference type="Proteomes" id="UP000610760"/>
    </source>
</evidence>
<gene>
    <name evidence="1" type="ORF">H8710_06240</name>
</gene>
<dbReference type="AlphaFoldDB" id="A0A926E3Q0"/>